<feature type="region of interest" description="Disordered" evidence="1">
    <location>
        <begin position="199"/>
        <end position="234"/>
    </location>
</feature>
<organism evidence="2 3">
    <name type="scientific">Oopsacas minuta</name>
    <dbReference type="NCBI Taxonomy" id="111878"/>
    <lineage>
        <taxon>Eukaryota</taxon>
        <taxon>Metazoa</taxon>
        <taxon>Porifera</taxon>
        <taxon>Hexactinellida</taxon>
        <taxon>Hexasterophora</taxon>
        <taxon>Lyssacinosida</taxon>
        <taxon>Leucopsacidae</taxon>
        <taxon>Oopsacas</taxon>
    </lineage>
</organism>
<feature type="compositionally biased region" description="Polar residues" evidence="1">
    <location>
        <begin position="213"/>
        <end position="234"/>
    </location>
</feature>
<accession>A0AAV7KCV7</accession>
<proteinExistence type="predicted"/>
<evidence type="ECO:0000313" key="2">
    <source>
        <dbReference type="EMBL" id="KAI6659007.1"/>
    </source>
</evidence>
<protein>
    <recommendedName>
        <fullName evidence="4">DM10 domain-containing protein</fullName>
    </recommendedName>
</protein>
<sequence>MPTRCIGNLNLKENYQNTILHKANSPPAICHPDIWGPVDMEYRRINHAFIINDDLYKVFERHCMFKLDCPVLEKVGEFIIQDHAKNDNSKFKLFNDCGRRVIENVLKAVGPSQLNDLYKRYNIIDMGIIIADFDIRYYSSTYNGETPNLSNELPSNASGPLGFVIDPYAPGHTINIMSPPSSLFHPGPQFNLTTNQTIRQQQFDSTEPPPKVTRSSSGTSTRPDSQPSSLPSSGVQAYLKFDTNNPIWNIQSLEQMAK</sequence>
<evidence type="ECO:0000256" key="1">
    <source>
        <dbReference type="SAM" id="MobiDB-lite"/>
    </source>
</evidence>
<keyword evidence="3" id="KW-1185">Reference proteome</keyword>
<reference evidence="2 3" key="1">
    <citation type="journal article" date="2023" name="BMC Biol.">
        <title>The compact genome of the sponge Oopsacas minuta (Hexactinellida) is lacking key metazoan core genes.</title>
        <authorList>
            <person name="Santini S."/>
            <person name="Schenkelaars Q."/>
            <person name="Jourda C."/>
            <person name="Duchesne M."/>
            <person name="Belahbib H."/>
            <person name="Rocher C."/>
            <person name="Selva M."/>
            <person name="Riesgo A."/>
            <person name="Vervoort M."/>
            <person name="Leys S.P."/>
            <person name="Kodjabachian L."/>
            <person name="Le Bivic A."/>
            <person name="Borchiellini C."/>
            <person name="Claverie J.M."/>
            <person name="Renard E."/>
        </authorList>
    </citation>
    <scope>NUCLEOTIDE SEQUENCE [LARGE SCALE GENOMIC DNA]</scope>
    <source>
        <strain evidence="2">SPO-2</strain>
    </source>
</reference>
<dbReference type="Proteomes" id="UP001165289">
    <property type="component" value="Unassembled WGS sequence"/>
</dbReference>
<comment type="caution">
    <text evidence="2">The sequence shown here is derived from an EMBL/GenBank/DDBJ whole genome shotgun (WGS) entry which is preliminary data.</text>
</comment>
<dbReference type="AlphaFoldDB" id="A0AAV7KCV7"/>
<gene>
    <name evidence="2" type="ORF">LOD99_14683</name>
</gene>
<dbReference type="EMBL" id="JAKMXF010000066">
    <property type="protein sequence ID" value="KAI6659007.1"/>
    <property type="molecule type" value="Genomic_DNA"/>
</dbReference>
<evidence type="ECO:0000313" key="3">
    <source>
        <dbReference type="Proteomes" id="UP001165289"/>
    </source>
</evidence>
<evidence type="ECO:0008006" key="4">
    <source>
        <dbReference type="Google" id="ProtNLM"/>
    </source>
</evidence>
<name>A0AAV7KCV7_9METZ</name>